<organism evidence="3 4">
    <name type="scientific">Neocallimastix californiae</name>
    <dbReference type="NCBI Taxonomy" id="1754190"/>
    <lineage>
        <taxon>Eukaryota</taxon>
        <taxon>Fungi</taxon>
        <taxon>Fungi incertae sedis</taxon>
        <taxon>Chytridiomycota</taxon>
        <taxon>Chytridiomycota incertae sedis</taxon>
        <taxon>Neocallimastigomycetes</taxon>
        <taxon>Neocallimastigales</taxon>
        <taxon>Neocallimastigaceae</taxon>
        <taxon>Neocallimastix</taxon>
    </lineage>
</organism>
<proteinExistence type="predicted"/>
<name>A0A1Y2DC94_9FUNG</name>
<comment type="caution">
    <text evidence="3">The sequence shown here is derived from an EMBL/GenBank/DDBJ whole genome shotgun (WGS) entry which is preliminary data.</text>
</comment>
<feature type="compositionally biased region" description="Low complexity" evidence="1">
    <location>
        <begin position="420"/>
        <end position="430"/>
    </location>
</feature>
<dbReference type="OrthoDB" id="2140054at2759"/>
<evidence type="ECO:0000256" key="2">
    <source>
        <dbReference type="SAM" id="SignalP"/>
    </source>
</evidence>
<feature type="compositionally biased region" description="Basic and acidic residues" evidence="1">
    <location>
        <begin position="431"/>
        <end position="443"/>
    </location>
</feature>
<dbReference type="EMBL" id="MCOG01000072">
    <property type="protein sequence ID" value="ORY56764.1"/>
    <property type="molecule type" value="Genomic_DNA"/>
</dbReference>
<accession>A0A1Y2DC94</accession>
<reference evidence="3 4" key="1">
    <citation type="submission" date="2016-08" db="EMBL/GenBank/DDBJ databases">
        <title>A Parts List for Fungal Cellulosomes Revealed by Comparative Genomics.</title>
        <authorList>
            <consortium name="DOE Joint Genome Institute"/>
            <person name="Haitjema C.H."/>
            <person name="Gilmore S.P."/>
            <person name="Henske J.K."/>
            <person name="Solomon K.V."/>
            <person name="De Groot R."/>
            <person name="Kuo A."/>
            <person name="Mondo S.J."/>
            <person name="Salamov A.A."/>
            <person name="Labutti K."/>
            <person name="Zhao Z."/>
            <person name="Chiniquy J."/>
            <person name="Barry K."/>
            <person name="Brewer H.M."/>
            <person name="Purvine S.O."/>
            <person name="Wright A.T."/>
            <person name="Boxma B."/>
            <person name="Van Alen T."/>
            <person name="Hackstein J.H."/>
            <person name="Baker S.E."/>
            <person name="Grigoriev I.V."/>
            <person name="O'Malley M.A."/>
        </authorList>
    </citation>
    <scope>NUCLEOTIDE SEQUENCE [LARGE SCALE GENOMIC DNA]</scope>
    <source>
        <strain evidence="3 4">G1</strain>
    </source>
</reference>
<feature type="region of interest" description="Disordered" evidence="1">
    <location>
        <begin position="630"/>
        <end position="655"/>
    </location>
</feature>
<dbReference type="Pfam" id="PF14262">
    <property type="entry name" value="Cthe_2159"/>
    <property type="match status" value="1"/>
</dbReference>
<evidence type="ECO:0000256" key="1">
    <source>
        <dbReference type="SAM" id="MobiDB-lite"/>
    </source>
</evidence>
<keyword evidence="4" id="KW-1185">Reference proteome</keyword>
<dbReference type="InterPro" id="IPR025584">
    <property type="entry name" value="Cthe_2159"/>
</dbReference>
<keyword evidence="2" id="KW-0732">Signal</keyword>
<feature type="chain" id="PRO_5013141559" description="Carbohydrate-binding domain-containing protein" evidence="2">
    <location>
        <begin position="21"/>
        <end position="683"/>
    </location>
</feature>
<protein>
    <recommendedName>
        <fullName evidence="5">Carbohydrate-binding domain-containing protein</fullName>
    </recommendedName>
</protein>
<evidence type="ECO:0000313" key="3">
    <source>
        <dbReference type="EMBL" id="ORY56764.1"/>
    </source>
</evidence>
<dbReference type="Proteomes" id="UP000193920">
    <property type="component" value="Unassembled WGS sequence"/>
</dbReference>
<evidence type="ECO:0000313" key="4">
    <source>
        <dbReference type="Proteomes" id="UP000193920"/>
    </source>
</evidence>
<feature type="region of interest" description="Disordered" evidence="1">
    <location>
        <begin position="401"/>
        <end position="446"/>
    </location>
</feature>
<dbReference type="STRING" id="1754190.A0A1Y2DC94"/>
<sequence>MKYNFLLLFLILIIITTTLAEKALEISKKKITLITTPVVCEFKKKDINEDYDIDSDVVVKCQNAFCSSSESSVITSAGLVNITTAGTYIIQGSFYGQVRIDASKNDFVHLVLDDTIISSGNGPAIYGLSADKITITVVGNSTLADSSNYNFEDSEPDACLFSNSDLSINGSGNLVVSGNYGDAIRTKKDLRIVNTNINITNAVKKGIKAKNSLCVKKTTINIVSSDTGIKVTRNDCSSKGYIVIYGGSITISSGKDGIHAEKHLTINDGYIDIKESKEGLESEKIDILGGEIHIMSISDGINASLSKFTNNVDEVISAFEPEDPSNSNDNIYVNIIGGKIYITTKGDCSDGIDSNGILYIGGEAEVYTSIETGEIYGRKAAIDVERTNAIGDEAMVFITTGEVSNNNNEEEEKKEDGSQSNTENNNNETISNHDKNNKSKETHSNLGQGFIDHLRKIGRLFKREGPGPNGIIYHPYIYTNVSPQSSGTQITIKNSDDQVIGSYTPNVSFSTILVTSPRMVIDETYTIILGTTTSTNQKFLVTKAISGALTDQSDHNDVEIDNSMIQVNDDHVEVDDIDFNSNIDSNFDFDTKSYSNVPSNTNGKIYTVFDHNSIPVNEINDYNKYELNNSMNINESNPSDKENNDNSISQNNGETNTEYLLRILGMNSEEIEEELEKAKANKK</sequence>
<feature type="signal peptide" evidence="2">
    <location>
        <begin position="1"/>
        <end position="20"/>
    </location>
</feature>
<evidence type="ECO:0008006" key="5">
    <source>
        <dbReference type="Google" id="ProtNLM"/>
    </source>
</evidence>
<feature type="compositionally biased region" description="Polar residues" evidence="1">
    <location>
        <begin position="645"/>
        <end position="655"/>
    </location>
</feature>
<gene>
    <name evidence="3" type="ORF">LY90DRAFT_669320</name>
</gene>
<dbReference type="AlphaFoldDB" id="A0A1Y2DC94"/>